<dbReference type="GO" id="GO:0004316">
    <property type="term" value="F:3-oxoacyl-[acyl-carrier-protein] reductase (NADPH) activity"/>
    <property type="evidence" value="ECO:0007669"/>
    <property type="project" value="UniProtKB-EC"/>
</dbReference>
<dbReference type="Gene3D" id="3.40.50.720">
    <property type="entry name" value="NAD(P)-binding Rossmann-like Domain"/>
    <property type="match status" value="1"/>
</dbReference>
<evidence type="ECO:0000313" key="6">
    <source>
        <dbReference type="EMBL" id="VFS28987.1"/>
    </source>
</evidence>
<evidence type="ECO:0000313" key="4">
    <source>
        <dbReference type="EMBL" id="VFR76276.1"/>
    </source>
</evidence>
<reference evidence="4" key="1">
    <citation type="submission" date="2019-03" db="EMBL/GenBank/DDBJ databases">
        <authorList>
            <person name="Danneels B."/>
        </authorList>
    </citation>
    <scope>NUCLEOTIDE SEQUENCE</scope>
</reference>
<accession>A0A484TNW7</accession>
<dbReference type="PANTHER" id="PTHR42760">
    <property type="entry name" value="SHORT-CHAIN DEHYDROGENASES/REDUCTASES FAMILY MEMBER"/>
    <property type="match status" value="1"/>
</dbReference>
<dbReference type="EMBL" id="CAADII010000013">
    <property type="protein sequence ID" value="VFR53639.1"/>
    <property type="molecule type" value="Genomic_DNA"/>
</dbReference>
<dbReference type="PRINTS" id="PR00081">
    <property type="entry name" value="GDHRDH"/>
</dbReference>
<dbReference type="Pfam" id="PF13561">
    <property type="entry name" value="adh_short_C2"/>
    <property type="match status" value="1"/>
</dbReference>
<dbReference type="FunFam" id="3.40.50.720:FF:000084">
    <property type="entry name" value="Short-chain dehydrogenase reductase"/>
    <property type="match status" value="1"/>
</dbReference>
<dbReference type="EMBL" id="CAADIP010000053">
    <property type="protein sequence ID" value="VFR97441.1"/>
    <property type="molecule type" value="Genomic_DNA"/>
</dbReference>
<dbReference type="EMBL" id="CAADIZ010000049">
    <property type="protein sequence ID" value="VFS28987.1"/>
    <property type="molecule type" value="Genomic_DNA"/>
</dbReference>
<sequence length="268" mass="28482">MTFSPSLFDLSGRVALVTGGAGILGRHFCSGLAQAGANVVVADLDKESAETIAHGLPGSPLAIAVDLAQESSIANMVETITRHYGRLDILHNNAATKPRELRRFFDPVETFSLEIWQEVMRINLDAMFLVARHAGGHMASHGGGSIIQTASIYGIMAPDQRIYEGSDYLGGPINTPAVYSASKAGVVGLSRHLASYWAAQGVRVNTLTPGGVESGQNDIFREKYSARVPMGRMAQPHEMVGALVFLASDAASYITGQNIVIDGGLSVW</sequence>
<dbReference type="AlphaFoldDB" id="A0A484TNW7"/>
<dbReference type="SUPFAM" id="SSF51735">
    <property type="entry name" value="NAD(P)-binding Rossmann-fold domains"/>
    <property type="match status" value="1"/>
</dbReference>
<dbReference type="InterPro" id="IPR002347">
    <property type="entry name" value="SDR_fam"/>
</dbReference>
<proteinExistence type="inferred from homology"/>
<keyword evidence="2 4" id="KW-0560">Oxidoreductase</keyword>
<evidence type="ECO:0000313" key="3">
    <source>
        <dbReference type="EMBL" id="VFR53639.1"/>
    </source>
</evidence>
<dbReference type="PANTHER" id="PTHR42760:SF133">
    <property type="entry name" value="3-OXOACYL-[ACYL-CARRIER-PROTEIN] REDUCTASE"/>
    <property type="match status" value="1"/>
</dbReference>
<dbReference type="EMBL" id="CAADIK010000040">
    <property type="protein sequence ID" value="VFR76276.1"/>
    <property type="molecule type" value="Genomic_DNA"/>
</dbReference>
<evidence type="ECO:0000256" key="1">
    <source>
        <dbReference type="ARBA" id="ARBA00006484"/>
    </source>
</evidence>
<organism evidence="4">
    <name type="scientific">plant metagenome</name>
    <dbReference type="NCBI Taxonomy" id="1297885"/>
    <lineage>
        <taxon>unclassified sequences</taxon>
        <taxon>metagenomes</taxon>
        <taxon>organismal metagenomes</taxon>
    </lineage>
</organism>
<evidence type="ECO:0000256" key="2">
    <source>
        <dbReference type="ARBA" id="ARBA00023002"/>
    </source>
</evidence>
<evidence type="ECO:0000313" key="5">
    <source>
        <dbReference type="EMBL" id="VFR97441.1"/>
    </source>
</evidence>
<dbReference type="PRINTS" id="PR00080">
    <property type="entry name" value="SDRFAMILY"/>
</dbReference>
<dbReference type="EC" id="1.1.1.100" evidence="4"/>
<dbReference type="InterPro" id="IPR036291">
    <property type="entry name" value="NAD(P)-bd_dom_sf"/>
</dbReference>
<gene>
    <name evidence="3" type="ORF">BRI6_0603</name>
    <name evidence="4" type="ORF">BRI9_0660</name>
    <name evidence="5" type="ORF">IVO3_0659</name>
    <name evidence="6" type="ORF">RAN7_0599</name>
</gene>
<protein>
    <submittedName>
        <fullName evidence="4">3-oxoacyl-[acyl-carrier protein] reductase</fullName>
        <ecNumber evidence="4">1.1.1.100</ecNumber>
    </submittedName>
</protein>
<comment type="similarity">
    <text evidence="1">Belongs to the short-chain dehydrogenases/reductases (SDR) family.</text>
</comment>
<name>A0A484TNW7_9ZZZZ</name>